<keyword evidence="1" id="KW-0489">Methyltransferase</keyword>
<accession>A0AA95EVV8</accession>
<gene>
    <name evidence="1" type="primary">fliB</name>
    <name evidence="1" type="ORF">P0Y55_15190</name>
</gene>
<dbReference type="AlphaFoldDB" id="A0AA95EVV8"/>
<protein>
    <submittedName>
        <fullName evidence="1">Flagellin lysine-N-methylase</fullName>
        <ecNumber evidence="1">2.1.1.-</ecNumber>
    </submittedName>
</protein>
<keyword evidence="1" id="KW-0966">Cell projection</keyword>
<sequence length="411" mass="47049">MDNRSLQPEYMSQFQCIGAECEDTCCSRWNISVDRETFRKYEKVKDPEMSSRLSEGVILKEVEARRNEQYATMKLHPQTGACAFHDQGLCAIQLKLGEAYLSPTCATYPRKISEIDGLQEISVDLSCPEAARLALLNPEGIAFTYMDRHESPNTLWQARLSTKAHGIPRTLTYVQELRAFSIEIIQDRRYTLEHRLMLLAVFADQVDEAVESNPAIDVGLLIERFRAEVEQGGEMTNVAVFPVNHVFQLKLLNGILLHVIENNLGVNVRYKECLATYLQGIQRIEHGESKDILSLYEAGYKACYESFLHDKQYVLENYLVNTIFSTVFPASVQGKMFDQVYYLGVIYSLIRMQIIGMFLQQHQLGLDDVVKLIQSFTKNFEHSPKFKKEILNKCVQEEATTLGHLSLIVMY</sequence>
<proteinExistence type="predicted"/>
<reference evidence="1" key="1">
    <citation type="submission" date="2023-03" db="EMBL/GenBank/DDBJ databases">
        <title>Andean soil-derived lignocellulolytic bacterial consortium as a source of novel taxa and putative plastic-active enzymes.</title>
        <authorList>
            <person name="Diaz-Garcia L."/>
            <person name="Chuvochina M."/>
            <person name="Feuerriegel G."/>
            <person name="Bunk B."/>
            <person name="Sproer C."/>
            <person name="Streit W.R."/>
            <person name="Rodriguez L.M."/>
            <person name="Overmann J."/>
            <person name="Jimenez D.J."/>
        </authorList>
    </citation>
    <scope>NUCLEOTIDE SEQUENCE</scope>
    <source>
        <strain evidence="1">MAG 2441</strain>
    </source>
</reference>
<evidence type="ECO:0000313" key="2">
    <source>
        <dbReference type="Proteomes" id="UP001178662"/>
    </source>
</evidence>
<dbReference type="Proteomes" id="UP001178662">
    <property type="component" value="Chromosome"/>
</dbReference>
<keyword evidence="1" id="KW-0282">Flagellum</keyword>
<dbReference type="NCBIfam" id="NF038110">
    <property type="entry name" value="Lys_methyl_FliB"/>
    <property type="match status" value="1"/>
</dbReference>
<keyword evidence="2" id="KW-1185">Reference proteome</keyword>
<dbReference type="EC" id="2.1.1.-" evidence="1"/>
<organism evidence="1 2">
    <name type="scientific">Candidatus Cohnella colombiensis</name>
    <dbReference type="NCBI Taxonomy" id="3121368"/>
    <lineage>
        <taxon>Bacteria</taxon>
        <taxon>Bacillati</taxon>
        <taxon>Bacillota</taxon>
        <taxon>Bacilli</taxon>
        <taxon>Bacillales</taxon>
        <taxon>Paenibacillaceae</taxon>
        <taxon>Cohnella</taxon>
    </lineage>
</organism>
<dbReference type="GO" id="GO:0032259">
    <property type="term" value="P:methylation"/>
    <property type="evidence" value="ECO:0007669"/>
    <property type="project" value="UniProtKB-KW"/>
</dbReference>
<name>A0AA95EVV8_9BACL</name>
<dbReference type="EMBL" id="CP119317">
    <property type="protein sequence ID" value="WEK53891.1"/>
    <property type="molecule type" value="Genomic_DNA"/>
</dbReference>
<evidence type="ECO:0000313" key="1">
    <source>
        <dbReference type="EMBL" id="WEK53891.1"/>
    </source>
</evidence>
<keyword evidence="1" id="KW-0808">Transferase</keyword>
<keyword evidence="1" id="KW-0969">Cilium</keyword>
<dbReference type="GO" id="GO:0008168">
    <property type="term" value="F:methyltransferase activity"/>
    <property type="evidence" value="ECO:0007669"/>
    <property type="project" value="UniProtKB-KW"/>
</dbReference>